<evidence type="ECO:0000313" key="4">
    <source>
        <dbReference type="Proteomes" id="UP000565715"/>
    </source>
</evidence>
<dbReference type="RefSeq" id="WP_157112989.1">
    <property type="nucleotide sequence ID" value="NZ_JAAXOO010000005.1"/>
</dbReference>
<protein>
    <submittedName>
        <fullName evidence="3">Uncharacterized protein</fullName>
    </submittedName>
</protein>
<name>A0A846XM22_9NOCA</name>
<keyword evidence="2" id="KW-0472">Membrane</keyword>
<keyword evidence="2" id="KW-0812">Transmembrane</keyword>
<evidence type="ECO:0000313" key="3">
    <source>
        <dbReference type="EMBL" id="NKY35650.1"/>
    </source>
</evidence>
<gene>
    <name evidence="3" type="ORF">HGA13_21620</name>
</gene>
<comment type="caution">
    <text evidence="3">The sequence shown here is derived from an EMBL/GenBank/DDBJ whole genome shotgun (WGS) entry which is preliminary data.</text>
</comment>
<reference evidence="3 4" key="1">
    <citation type="submission" date="2020-04" db="EMBL/GenBank/DDBJ databases">
        <title>MicrobeNet Type strains.</title>
        <authorList>
            <person name="Nicholson A.C."/>
        </authorList>
    </citation>
    <scope>NUCLEOTIDE SEQUENCE [LARGE SCALE GENOMIC DNA]</scope>
    <source>
        <strain evidence="3 4">DSM 45078</strain>
    </source>
</reference>
<accession>A0A846XM22</accession>
<sequence>MSAGFGGAPTGMSVDSQVTASGEAQVEQQVGVQFIDSVLHDAKIYTTQLGDPPARLHEVARAHLDGGNPRRAEEILYGLFVDNHFTTERAYLYVLAVLSDRPFTEVTAELSDDIRNAMAFSARSPRDEWRDALDIVDMLLRYAHAEFGEGAISQELAAALDGFHSLPPDRQDEIDRHLKLILSGAVQEKLTEERKHQVAGARMSGDRVRRAWKFFESNPRPPAKWLISPVHAAGTDWRDAVLGSIAFALSIVSVFVAGISAGAAVGLASIAFGAWLVLKFSIDQEVPLLRARSLAANHQVWPYPQENRFDSLVDKCFRERLPRSFWEVTVGYRSYLKRRLQFQYYGADFYPGELKWLIMWHVVRAGQQFSYPPAQLPKSARASNLWAVGVVSWAVGLVVMVSAGHFFAAILSAGGWWGIHGIARICSVPRVRSLLDQEADALFAEEWASYIRWIEVLADRPSDAEMGRWLALDKAFLKDDALRRANLRERDLVTYVVLTERAPFARKGRVTAGPIRYETYMVHVFLLTHYGMRTTRTRLDLSTGEIRNEQRQMCKYDAVASASVAEKGVRTFLADGRPFVDSRNERVFQLTLLNGECIAEVRENGRVSGDSWSMKDEDSAAEAYTQTSGFDSALQIFEAVATEGRDWISRDRERKQRWARNWCTQSSSGGDVESGVNSSRRIAG</sequence>
<organism evidence="3 4">
    <name type="scientific">Nocardia speluncae</name>
    <dbReference type="NCBI Taxonomy" id="419477"/>
    <lineage>
        <taxon>Bacteria</taxon>
        <taxon>Bacillati</taxon>
        <taxon>Actinomycetota</taxon>
        <taxon>Actinomycetes</taxon>
        <taxon>Mycobacteriales</taxon>
        <taxon>Nocardiaceae</taxon>
        <taxon>Nocardia</taxon>
    </lineage>
</organism>
<dbReference type="EMBL" id="JAAXOO010000005">
    <property type="protein sequence ID" value="NKY35650.1"/>
    <property type="molecule type" value="Genomic_DNA"/>
</dbReference>
<feature type="transmembrane region" description="Helical" evidence="2">
    <location>
        <begin position="385"/>
        <end position="418"/>
    </location>
</feature>
<keyword evidence="4" id="KW-1185">Reference proteome</keyword>
<proteinExistence type="predicted"/>
<dbReference type="Proteomes" id="UP000565715">
    <property type="component" value="Unassembled WGS sequence"/>
</dbReference>
<keyword evidence="2" id="KW-1133">Transmembrane helix</keyword>
<evidence type="ECO:0000256" key="2">
    <source>
        <dbReference type="SAM" id="Phobius"/>
    </source>
</evidence>
<evidence type="ECO:0000256" key="1">
    <source>
        <dbReference type="SAM" id="MobiDB-lite"/>
    </source>
</evidence>
<feature type="region of interest" description="Disordered" evidence="1">
    <location>
        <begin position="663"/>
        <end position="684"/>
    </location>
</feature>
<feature type="transmembrane region" description="Helical" evidence="2">
    <location>
        <begin position="245"/>
        <end position="278"/>
    </location>
</feature>
<dbReference type="AlphaFoldDB" id="A0A846XM22"/>